<dbReference type="AlphaFoldDB" id="A0AB34IVF1"/>
<proteinExistence type="predicted"/>
<dbReference type="Pfam" id="PF07209">
    <property type="entry name" value="DUF1415"/>
    <property type="match status" value="1"/>
</dbReference>
<dbReference type="Proteomes" id="UP001515480">
    <property type="component" value="Unassembled WGS sequence"/>
</dbReference>
<evidence type="ECO:0008006" key="5">
    <source>
        <dbReference type="Google" id="ProtNLM"/>
    </source>
</evidence>
<sequence>MLPPALASTAACLSAGCLAPLPAACLLSLSASTPAYAHQPEPLLRAASMRWFSTMVVGHNLCPFAASAEPALRLAVLRERASLDASLSEEIGRLLAAPPHREATTLLLLPGAAFFEFEALMEYLPHAQAIADTIAARAPIKVLPFHPEAVYSETSEDPADFATRSPVPILHLLRESDVDAAEEQWREAHPEPLYIQERNAAYLRGLGWEKLQSIAQAACPWSSTASPQDCTGDALSSDGGCS</sequence>
<feature type="region of interest" description="Disordered" evidence="1">
    <location>
        <begin position="222"/>
        <end position="242"/>
    </location>
</feature>
<keyword evidence="2" id="KW-0732">Signal</keyword>
<keyword evidence="4" id="KW-1185">Reference proteome</keyword>
<feature type="signal peptide" evidence="2">
    <location>
        <begin position="1"/>
        <end position="37"/>
    </location>
</feature>
<dbReference type="EMBL" id="JBGBPQ010000017">
    <property type="protein sequence ID" value="KAL1508031.1"/>
    <property type="molecule type" value="Genomic_DNA"/>
</dbReference>
<accession>A0AB34IVF1</accession>
<evidence type="ECO:0000313" key="3">
    <source>
        <dbReference type="EMBL" id="KAL1508031.1"/>
    </source>
</evidence>
<gene>
    <name evidence="3" type="ORF">AB1Y20_007627</name>
</gene>
<protein>
    <recommendedName>
        <fullName evidence="5">DUF1415 domain-containing protein</fullName>
    </recommendedName>
</protein>
<feature type="chain" id="PRO_5044341595" description="DUF1415 domain-containing protein" evidence="2">
    <location>
        <begin position="38"/>
        <end position="242"/>
    </location>
</feature>
<evidence type="ECO:0000313" key="4">
    <source>
        <dbReference type="Proteomes" id="UP001515480"/>
    </source>
</evidence>
<reference evidence="3 4" key="1">
    <citation type="journal article" date="2024" name="Science">
        <title>Giant polyketide synthase enzymes in the biosynthesis of giant marine polyether toxins.</title>
        <authorList>
            <person name="Fallon T.R."/>
            <person name="Shende V.V."/>
            <person name="Wierzbicki I.H."/>
            <person name="Pendleton A.L."/>
            <person name="Watervoot N.F."/>
            <person name="Auber R.P."/>
            <person name="Gonzalez D.J."/>
            <person name="Wisecaver J.H."/>
            <person name="Moore B.S."/>
        </authorList>
    </citation>
    <scope>NUCLEOTIDE SEQUENCE [LARGE SCALE GENOMIC DNA]</scope>
    <source>
        <strain evidence="3 4">12B1</strain>
    </source>
</reference>
<comment type="caution">
    <text evidence="3">The sequence shown here is derived from an EMBL/GenBank/DDBJ whole genome shotgun (WGS) entry which is preliminary data.</text>
</comment>
<name>A0AB34IVF1_PRYPA</name>
<organism evidence="3 4">
    <name type="scientific">Prymnesium parvum</name>
    <name type="common">Toxic golden alga</name>
    <dbReference type="NCBI Taxonomy" id="97485"/>
    <lineage>
        <taxon>Eukaryota</taxon>
        <taxon>Haptista</taxon>
        <taxon>Haptophyta</taxon>
        <taxon>Prymnesiophyceae</taxon>
        <taxon>Prymnesiales</taxon>
        <taxon>Prymnesiaceae</taxon>
        <taxon>Prymnesium</taxon>
    </lineage>
</organism>
<dbReference type="InterPro" id="IPR009858">
    <property type="entry name" value="DUF1415"/>
</dbReference>
<evidence type="ECO:0000256" key="1">
    <source>
        <dbReference type="SAM" id="MobiDB-lite"/>
    </source>
</evidence>
<evidence type="ECO:0000256" key="2">
    <source>
        <dbReference type="SAM" id="SignalP"/>
    </source>
</evidence>